<keyword evidence="2" id="KW-1185">Reference proteome</keyword>
<dbReference type="AlphaFoldDB" id="A0A2T7Q1K6"/>
<dbReference type="Proteomes" id="UP000245119">
    <property type="component" value="Linkage Group LG1"/>
</dbReference>
<dbReference type="PANTHER" id="PTHR35268">
    <property type="entry name" value="PROTEIN CCSMST1"/>
    <property type="match status" value="1"/>
</dbReference>
<evidence type="ECO:0000313" key="2">
    <source>
        <dbReference type="Proteomes" id="UP000245119"/>
    </source>
</evidence>
<evidence type="ECO:0000313" key="1">
    <source>
        <dbReference type="EMBL" id="PVD39555.1"/>
    </source>
</evidence>
<reference evidence="1 2" key="1">
    <citation type="submission" date="2018-04" db="EMBL/GenBank/DDBJ databases">
        <title>The genome of golden apple snail Pomacea canaliculata provides insight into stress tolerance and invasive adaptation.</title>
        <authorList>
            <person name="Liu C."/>
            <person name="Liu B."/>
            <person name="Ren Y."/>
            <person name="Zhang Y."/>
            <person name="Wang H."/>
            <person name="Li S."/>
            <person name="Jiang F."/>
            <person name="Yin L."/>
            <person name="Zhang G."/>
            <person name="Qian W."/>
            <person name="Fan W."/>
        </authorList>
    </citation>
    <scope>NUCLEOTIDE SEQUENCE [LARGE SCALE GENOMIC DNA]</scope>
    <source>
        <strain evidence="1">SZHN2017</strain>
        <tissue evidence="1">Muscle</tissue>
    </source>
</reference>
<dbReference type="InterPro" id="IPR029160">
    <property type="entry name" value="UQCC4"/>
</dbReference>
<gene>
    <name evidence="1" type="ORF">C0Q70_02190</name>
</gene>
<proteinExistence type="predicted"/>
<name>A0A2T7Q1K6_POMCA</name>
<dbReference type="Pfam" id="PF15013">
    <property type="entry name" value="CCSMST1"/>
    <property type="match status" value="1"/>
</dbReference>
<dbReference type="EMBL" id="PZQS01000001">
    <property type="protein sequence ID" value="PVD39555.1"/>
    <property type="molecule type" value="Genomic_DNA"/>
</dbReference>
<protein>
    <submittedName>
        <fullName evidence="1">Uncharacterized protein</fullName>
    </submittedName>
</protein>
<dbReference type="OrthoDB" id="5783753at2759"/>
<accession>A0A2T7Q1K6</accession>
<comment type="caution">
    <text evidence="1">The sequence shown here is derived from an EMBL/GenBank/DDBJ whole genome shotgun (WGS) entry which is preliminary data.</text>
</comment>
<dbReference type="PANTHER" id="PTHR35268:SF1">
    <property type="entry name" value="UBIQUINOL-CYTOCHROME-C REDUCTASE COMPLEX ASSEMBLY FACTOR 4"/>
    <property type="match status" value="1"/>
</dbReference>
<organism evidence="1 2">
    <name type="scientific">Pomacea canaliculata</name>
    <name type="common">Golden apple snail</name>
    <dbReference type="NCBI Taxonomy" id="400727"/>
    <lineage>
        <taxon>Eukaryota</taxon>
        <taxon>Metazoa</taxon>
        <taxon>Spiralia</taxon>
        <taxon>Lophotrochozoa</taxon>
        <taxon>Mollusca</taxon>
        <taxon>Gastropoda</taxon>
        <taxon>Caenogastropoda</taxon>
        <taxon>Architaenioglossa</taxon>
        <taxon>Ampullarioidea</taxon>
        <taxon>Ampullariidae</taxon>
        <taxon>Pomacea</taxon>
    </lineage>
</organism>
<sequence length="144" mass="16532">MFIFQTQEQGISSRCTRAKLSTSSWRCTKEESSDSAPIKFSTSKAASWSLANAANNQKQEIPWHQTLSVAISTGVFLIYFLYLREENDLDLELSRPLFERVPHLEESQLKIAIKYAQEHGKDTKELEERLVQLHEEKGTDTPNQ</sequence>